<dbReference type="Proteomes" id="UP000606172">
    <property type="component" value="Unassembled WGS sequence"/>
</dbReference>
<dbReference type="InterPro" id="IPR033932">
    <property type="entry name" value="YtcJ-like"/>
</dbReference>
<feature type="domain" description="Amidohydrolase 3" evidence="1">
    <location>
        <begin position="60"/>
        <end position="538"/>
    </location>
</feature>
<reference evidence="2" key="1">
    <citation type="submission" date="2021-01" db="EMBL/GenBank/DDBJ databases">
        <title>Whole genome shotgun sequence of Sinosporangium siamense NBRC 109515.</title>
        <authorList>
            <person name="Komaki H."/>
            <person name="Tamura T."/>
        </authorList>
    </citation>
    <scope>NUCLEOTIDE SEQUENCE</scope>
    <source>
        <strain evidence="2">NBRC 109515</strain>
    </source>
</reference>
<dbReference type="EMBL" id="BOOW01000041">
    <property type="protein sequence ID" value="GII95994.1"/>
    <property type="molecule type" value="Genomic_DNA"/>
</dbReference>
<sequence length="560" mass="61279">MAQPREKHSTPDLILVNGRITTMAGYDTTAESEALAIAGDRVAAIGTSEEIGKLAGPATQVVDLAGRRVIPGLIDSHVHIMRAGRTWNDEVRWENEPTLASALAAIGRRAESLPPGAWIRTIGGWHPGQFPEGRGPTREELDAVAPDNPVYVQFLYDWAVLNTAAMQAIDVNAGLVAELGAEHFETGADGELTGKVSGTEMMKWFYSRMPAPTFEEQVASTAAMSRELNRLGITGAIDGGGMNSGPDTYRAMYETWRRGELTVRTRLTLHASAAGREFEEMAGYQRFTPLDLGDGMLRVLGAGELILYRSLDKIGQPADVGAEAQSQFLEMFRDLAKNRWTIHAHAHQHETIDAILTAWEKVHAEFDISGLRWSLVHAEPLKPIDLERLQALGGGVLAQGLFRFQGEDALEIWGEEVVAEAPPFRKMLDLGMRVGLGSDAMRVASYNPFTTLAWFLTGRTVHGRETLAGHNLLSREEALRGYTASGAWFSFEEDERGRLEPGMLADIAVLSDDYFEVEVERIPLIESVLTFVGGRVVHAAEPFDALPVTTVTRPLGVTRA</sequence>
<dbReference type="InterPro" id="IPR032466">
    <property type="entry name" value="Metal_Hydrolase"/>
</dbReference>
<dbReference type="PANTHER" id="PTHR22642:SF21">
    <property type="entry name" value="PERIPLASMIC PROTEIN"/>
    <property type="match status" value="1"/>
</dbReference>
<dbReference type="SUPFAM" id="SSF51338">
    <property type="entry name" value="Composite domain of metallo-dependent hydrolases"/>
    <property type="match status" value="1"/>
</dbReference>
<evidence type="ECO:0000259" key="1">
    <source>
        <dbReference type="Pfam" id="PF07969"/>
    </source>
</evidence>
<dbReference type="GO" id="GO:0016810">
    <property type="term" value="F:hydrolase activity, acting on carbon-nitrogen (but not peptide) bonds"/>
    <property type="evidence" value="ECO:0007669"/>
    <property type="project" value="InterPro"/>
</dbReference>
<dbReference type="InterPro" id="IPR011059">
    <property type="entry name" value="Metal-dep_hydrolase_composite"/>
</dbReference>
<dbReference type="SUPFAM" id="SSF51556">
    <property type="entry name" value="Metallo-dependent hydrolases"/>
    <property type="match status" value="1"/>
</dbReference>
<proteinExistence type="predicted"/>
<accession>A0A919RPU7</accession>
<dbReference type="CDD" id="cd01300">
    <property type="entry name" value="YtcJ_like"/>
    <property type="match status" value="1"/>
</dbReference>
<dbReference type="Gene3D" id="2.30.40.10">
    <property type="entry name" value="Urease, subunit C, domain 1"/>
    <property type="match status" value="1"/>
</dbReference>
<organism evidence="2 3">
    <name type="scientific">Sinosporangium siamense</name>
    <dbReference type="NCBI Taxonomy" id="1367973"/>
    <lineage>
        <taxon>Bacteria</taxon>
        <taxon>Bacillati</taxon>
        <taxon>Actinomycetota</taxon>
        <taxon>Actinomycetes</taxon>
        <taxon>Streptosporangiales</taxon>
        <taxon>Streptosporangiaceae</taxon>
        <taxon>Sinosporangium</taxon>
    </lineage>
</organism>
<dbReference type="InterPro" id="IPR013108">
    <property type="entry name" value="Amidohydro_3"/>
</dbReference>
<evidence type="ECO:0000313" key="3">
    <source>
        <dbReference type="Proteomes" id="UP000606172"/>
    </source>
</evidence>
<dbReference type="Gene3D" id="3.10.310.70">
    <property type="match status" value="1"/>
</dbReference>
<name>A0A919RPU7_9ACTN</name>
<dbReference type="RefSeq" id="WP_204031023.1">
    <property type="nucleotide sequence ID" value="NZ_BOOW01000041.1"/>
</dbReference>
<comment type="caution">
    <text evidence="2">The sequence shown here is derived from an EMBL/GenBank/DDBJ whole genome shotgun (WGS) entry which is preliminary data.</text>
</comment>
<evidence type="ECO:0000313" key="2">
    <source>
        <dbReference type="EMBL" id="GII95994.1"/>
    </source>
</evidence>
<dbReference type="PANTHER" id="PTHR22642">
    <property type="entry name" value="IMIDAZOLONEPROPIONASE"/>
    <property type="match status" value="1"/>
</dbReference>
<dbReference type="AlphaFoldDB" id="A0A919RPU7"/>
<dbReference type="Pfam" id="PF07969">
    <property type="entry name" value="Amidohydro_3"/>
    <property type="match status" value="1"/>
</dbReference>
<keyword evidence="3" id="KW-1185">Reference proteome</keyword>
<dbReference type="Gene3D" id="3.20.20.140">
    <property type="entry name" value="Metal-dependent hydrolases"/>
    <property type="match status" value="1"/>
</dbReference>
<gene>
    <name evidence="2" type="primary">aepA_2</name>
    <name evidence="2" type="ORF">Ssi02_62250</name>
</gene>
<protein>
    <submittedName>
        <fullName evidence="2">Amidohydrolase</fullName>
    </submittedName>
</protein>